<organism evidence="1 2">
    <name type="scientific">Mortierella hygrophila</name>
    <dbReference type="NCBI Taxonomy" id="979708"/>
    <lineage>
        <taxon>Eukaryota</taxon>
        <taxon>Fungi</taxon>
        <taxon>Fungi incertae sedis</taxon>
        <taxon>Mucoromycota</taxon>
        <taxon>Mortierellomycotina</taxon>
        <taxon>Mortierellomycetes</taxon>
        <taxon>Mortierellales</taxon>
        <taxon>Mortierellaceae</taxon>
        <taxon>Mortierella</taxon>
    </lineage>
</organism>
<evidence type="ECO:0000313" key="2">
    <source>
        <dbReference type="Proteomes" id="UP000723463"/>
    </source>
</evidence>
<proteinExistence type="predicted"/>
<dbReference type="Proteomes" id="UP000723463">
    <property type="component" value="Unassembled WGS sequence"/>
</dbReference>
<name>A0A9P6EXG9_9FUNG</name>
<accession>A0A9P6EXG9</accession>
<gene>
    <name evidence="1" type="ORF">EC957_008586</name>
</gene>
<sequence>MQPLHPEESTFNATFGGFRSMVENTFGDLGRTFTKFNNREPVRVTAKKEFNISLRLCLLLMNIRNFASALNIEMLPHHRAWMEPDFDYPSEKKLIPELTETYTVQTKLESGAELLKLQEAFLGMELLDDDEEREVLLAVEIPMAK</sequence>
<comment type="caution">
    <text evidence="1">The sequence shown here is derived from an EMBL/GenBank/DDBJ whole genome shotgun (WGS) entry which is preliminary data.</text>
</comment>
<evidence type="ECO:0008006" key="3">
    <source>
        <dbReference type="Google" id="ProtNLM"/>
    </source>
</evidence>
<dbReference type="AlphaFoldDB" id="A0A9P6EXG9"/>
<keyword evidence="2" id="KW-1185">Reference proteome</keyword>
<protein>
    <recommendedName>
        <fullName evidence="3">DDE Tnp4 domain-containing protein</fullName>
    </recommendedName>
</protein>
<dbReference type="EMBL" id="JAAAXW010000431">
    <property type="protein sequence ID" value="KAF9537260.1"/>
    <property type="molecule type" value="Genomic_DNA"/>
</dbReference>
<reference evidence="1" key="1">
    <citation type="journal article" date="2020" name="Fungal Divers.">
        <title>Resolving the Mortierellaceae phylogeny through synthesis of multi-gene phylogenetics and phylogenomics.</title>
        <authorList>
            <person name="Vandepol N."/>
            <person name="Liber J."/>
            <person name="Desiro A."/>
            <person name="Na H."/>
            <person name="Kennedy M."/>
            <person name="Barry K."/>
            <person name="Grigoriev I.V."/>
            <person name="Miller A.N."/>
            <person name="O'Donnell K."/>
            <person name="Stajich J.E."/>
            <person name="Bonito G."/>
        </authorList>
    </citation>
    <scope>NUCLEOTIDE SEQUENCE</scope>
    <source>
        <strain evidence="1">NRRL 2591</strain>
    </source>
</reference>
<evidence type="ECO:0000313" key="1">
    <source>
        <dbReference type="EMBL" id="KAF9537260.1"/>
    </source>
</evidence>